<feature type="chain" id="PRO_5039474944" description="Probable periplasmic serine endoprotease DegP-like" evidence="16">
    <location>
        <begin position="30"/>
        <end position="475"/>
    </location>
</feature>
<comment type="similarity">
    <text evidence="3">Belongs to the peptidase S1C family.</text>
</comment>
<dbReference type="RefSeq" id="WP_161863106.1">
    <property type="nucleotide sequence ID" value="NZ_CP046620.1"/>
</dbReference>
<dbReference type="InterPro" id="IPR001478">
    <property type="entry name" value="PDZ"/>
</dbReference>
<evidence type="ECO:0000256" key="9">
    <source>
        <dbReference type="ARBA" id="ARBA00022764"/>
    </source>
</evidence>
<evidence type="ECO:0000256" key="5">
    <source>
        <dbReference type="ARBA" id="ARBA00013958"/>
    </source>
</evidence>
<evidence type="ECO:0000256" key="7">
    <source>
        <dbReference type="ARBA" id="ARBA00022729"/>
    </source>
</evidence>
<dbReference type="Pfam" id="PF13180">
    <property type="entry name" value="PDZ_2"/>
    <property type="match status" value="1"/>
</dbReference>
<keyword evidence="12" id="KW-0346">Stress response</keyword>
<dbReference type="EMBL" id="CP046620">
    <property type="protein sequence ID" value="QHQ36560.1"/>
    <property type="molecule type" value="Genomic_DNA"/>
</dbReference>
<dbReference type="KEGG" id="amaq:GO499_15960"/>
<keyword evidence="11" id="KW-0720">Serine protease</keyword>
<reference evidence="18 19" key="1">
    <citation type="submission" date="2019-12" db="EMBL/GenBank/DDBJ databases">
        <title>Complete genome sequence of Algicella marina strain 9Alg 56(T) isolated from the red alga Tichocarpus crinitus.</title>
        <authorList>
            <person name="Kim S.-G."/>
            <person name="Nedashkovskaya O.I."/>
        </authorList>
    </citation>
    <scope>NUCLEOTIDE SEQUENCE [LARGE SCALE GENOMIC DNA]</scope>
    <source>
        <strain evidence="18 19">9Alg 56</strain>
    </source>
</reference>
<feature type="binding site" evidence="15">
    <location>
        <position position="117"/>
    </location>
    <ligand>
        <name>substrate</name>
    </ligand>
</feature>
<dbReference type="PANTHER" id="PTHR43343">
    <property type="entry name" value="PEPTIDASE S12"/>
    <property type="match status" value="1"/>
</dbReference>
<evidence type="ECO:0000256" key="11">
    <source>
        <dbReference type="ARBA" id="ARBA00022825"/>
    </source>
</evidence>
<dbReference type="InterPro" id="IPR051201">
    <property type="entry name" value="Chloro_Bact_Ser_Proteases"/>
</dbReference>
<dbReference type="InterPro" id="IPR011782">
    <property type="entry name" value="Pept_S1C_Do"/>
</dbReference>
<keyword evidence="7 16" id="KW-0732">Signal</keyword>
<evidence type="ECO:0000256" key="16">
    <source>
        <dbReference type="SAM" id="SignalP"/>
    </source>
</evidence>
<evidence type="ECO:0000313" key="18">
    <source>
        <dbReference type="EMBL" id="QHQ36560.1"/>
    </source>
</evidence>
<comment type="catalytic activity">
    <reaction evidence="1">
        <text>Acts on substrates that are at least partially unfolded. The cleavage site P1 residue is normally between a pair of hydrophobic residues, such as Val-|-Val.</text>
        <dbReference type="EC" id="3.4.21.107"/>
    </reaction>
</comment>
<evidence type="ECO:0000256" key="12">
    <source>
        <dbReference type="ARBA" id="ARBA00023016"/>
    </source>
</evidence>
<dbReference type="PROSITE" id="PS50106">
    <property type="entry name" value="PDZ"/>
    <property type="match status" value="2"/>
</dbReference>
<dbReference type="Gene3D" id="2.40.10.120">
    <property type="match status" value="1"/>
</dbReference>
<keyword evidence="19" id="KW-1185">Reference proteome</keyword>
<dbReference type="SUPFAM" id="SSF50156">
    <property type="entry name" value="PDZ domain-like"/>
    <property type="match status" value="2"/>
</dbReference>
<organism evidence="18 19">
    <name type="scientific">Algicella marina</name>
    <dbReference type="NCBI Taxonomy" id="2683284"/>
    <lineage>
        <taxon>Bacteria</taxon>
        <taxon>Pseudomonadati</taxon>
        <taxon>Pseudomonadota</taxon>
        <taxon>Alphaproteobacteria</taxon>
        <taxon>Rhodobacterales</taxon>
        <taxon>Paracoccaceae</taxon>
        <taxon>Algicella</taxon>
    </lineage>
</organism>
<feature type="binding site" evidence="15">
    <location>
        <begin position="218"/>
        <end position="220"/>
    </location>
    <ligand>
        <name>substrate</name>
    </ligand>
</feature>
<dbReference type="InterPro" id="IPR036034">
    <property type="entry name" value="PDZ_sf"/>
</dbReference>
<evidence type="ECO:0000259" key="17">
    <source>
        <dbReference type="PROSITE" id="PS50106"/>
    </source>
</evidence>
<dbReference type="Gene3D" id="2.30.42.10">
    <property type="match status" value="2"/>
</dbReference>
<feature type="active site" description="Charge relay system" evidence="14">
    <location>
        <position position="220"/>
    </location>
</feature>
<dbReference type="FunFam" id="2.40.10.120:FF:000007">
    <property type="entry name" value="Periplasmic serine endoprotease DegP-like"/>
    <property type="match status" value="1"/>
</dbReference>
<accession>A0A6P1T4C7</accession>
<evidence type="ECO:0000256" key="14">
    <source>
        <dbReference type="PIRSR" id="PIRSR611782-1"/>
    </source>
</evidence>
<dbReference type="Pfam" id="PF13365">
    <property type="entry name" value="Trypsin_2"/>
    <property type="match status" value="1"/>
</dbReference>
<evidence type="ECO:0000256" key="4">
    <source>
        <dbReference type="ARBA" id="ARBA00013035"/>
    </source>
</evidence>
<feature type="binding site" evidence="15">
    <location>
        <position position="147"/>
    </location>
    <ligand>
        <name>substrate</name>
    </ligand>
</feature>
<keyword evidence="8" id="KW-0677">Repeat</keyword>
<keyword evidence="9" id="KW-0574">Periplasm</keyword>
<evidence type="ECO:0000256" key="13">
    <source>
        <dbReference type="ARBA" id="ARBA00032850"/>
    </source>
</evidence>
<dbReference type="PRINTS" id="PR00834">
    <property type="entry name" value="PROTEASES2C"/>
</dbReference>
<dbReference type="InterPro" id="IPR001940">
    <property type="entry name" value="Peptidase_S1C"/>
</dbReference>
<dbReference type="CDD" id="cd10839">
    <property type="entry name" value="cpPDZ1_DegP-like"/>
    <property type="match status" value="1"/>
</dbReference>
<dbReference type="SMART" id="SM00228">
    <property type="entry name" value="PDZ"/>
    <property type="match status" value="2"/>
</dbReference>
<feature type="domain" description="PDZ" evidence="17">
    <location>
        <begin position="384"/>
        <end position="434"/>
    </location>
</feature>
<dbReference type="InterPro" id="IPR009003">
    <property type="entry name" value="Peptidase_S1_PA"/>
</dbReference>
<comment type="subcellular location">
    <subcellularLocation>
        <location evidence="2">Periplasm</location>
    </subcellularLocation>
</comment>
<dbReference type="AlphaFoldDB" id="A0A6P1T4C7"/>
<dbReference type="NCBIfam" id="TIGR02037">
    <property type="entry name" value="degP_htrA_DO"/>
    <property type="match status" value="1"/>
</dbReference>
<evidence type="ECO:0000256" key="1">
    <source>
        <dbReference type="ARBA" id="ARBA00001772"/>
    </source>
</evidence>
<evidence type="ECO:0000256" key="8">
    <source>
        <dbReference type="ARBA" id="ARBA00022737"/>
    </source>
</evidence>
<sequence length="475" mass="48641">MILRTSSRAALLIAAAMAAAPIASVPAFAQVPAGFEEPSFAPLVKAAKPAVVTVMVKGASGPVAQPGGQNVPPQLREFFERFGQPFPEFEQRTPRQQQGIGSGFILESDGLIVTNNHVVEGAEEITVRLDDGRELKAELIGRDDKVDLAVIKVEAQDLPVLEWGDSDAAEVGDWAMAIGNPFGLGGTVTTGIVSARGRDIGSGPYDDYIQVDAAINKGNSGGPLLDFEGKVIGVNTAIYSPTGGSVGLGFSIPAKQARAIVDELVANGTVERGWIGVRIQPVTDEIAESLGLAGASGALVVEVTEGSPAEKAGLKSGDVITGFAASEVVELRDLTRIVAESEVGQSVKIAVWRSGEQITLDIAPALLETAALSGPGGATEPAGLGMSLRPLTGDEQTALDIEGGLIITGVSGGPAAEAGLGEGDVVLSVNQRPVNAPEDVAAAVDAAKEAKRGAVLLQVVQGGQPRFVTMSLPVS</sequence>
<dbReference type="SUPFAM" id="SSF50494">
    <property type="entry name" value="Trypsin-like serine proteases"/>
    <property type="match status" value="1"/>
</dbReference>
<evidence type="ECO:0000256" key="10">
    <source>
        <dbReference type="ARBA" id="ARBA00022801"/>
    </source>
</evidence>
<gene>
    <name evidence="18" type="ORF">GO499_15960</name>
</gene>
<dbReference type="Proteomes" id="UP000464495">
    <property type="component" value="Chromosome"/>
</dbReference>
<dbReference type="PANTHER" id="PTHR43343:SF3">
    <property type="entry name" value="PROTEASE DO-LIKE 8, CHLOROPLASTIC"/>
    <property type="match status" value="1"/>
</dbReference>
<evidence type="ECO:0000313" key="19">
    <source>
        <dbReference type="Proteomes" id="UP000464495"/>
    </source>
</evidence>
<evidence type="ECO:0000256" key="15">
    <source>
        <dbReference type="PIRSR" id="PIRSR611782-2"/>
    </source>
</evidence>
<feature type="signal peptide" evidence="16">
    <location>
        <begin position="1"/>
        <end position="29"/>
    </location>
</feature>
<keyword evidence="10" id="KW-0378">Hydrolase</keyword>
<keyword evidence="6" id="KW-0645">Protease</keyword>
<protein>
    <recommendedName>
        <fullName evidence="5">Probable periplasmic serine endoprotease DegP-like</fullName>
        <ecNumber evidence="4">3.4.21.107</ecNumber>
    </recommendedName>
    <alternativeName>
        <fullName evidence="13">Protease Do</fullName>
    </alternativeName>
</protein>
<dbReference type="GO" id="GO:0006508">
    <property type="term" value="P:proteolysis"/>
    <property type="evidence" value="ECO:0007669"/>
    <property type="project" value="UniProtKB-KW"/>
</dbReference>
<evidence type="ECO:0000256" key="6">
    <source>
        <dbReference type="ARBA" id="ARBA00022670"/>
    </source>
</evidence>
<feature type="domain" description="PDZ" evidence="17">
    <location>
        <begin position="264"/>
        <end position="335"/>
    </location>
</feature>
<name>A0A6P1T4C7_9RHOB</name>
<dbReference type="GO" id="GO:0042597">
    <property type="term" value="C:periplasmic space"/>
    <property type="evidence" value="ECO:0007669"/>
    <property type="project" value="UniProtKB-SubCell"/>
</dbReference>
<feature type="active site" description="Charge relay system" evidence="14">
    <location>
        <position position="147"/>
    </location>
</feature>
<dbReference type="Pfam" id="PF00595">
    <property type="entry name" value="PDZ"/>
    <property type="match status" value="1"/>
</dbReference>
<dbReference type="EC" id="3.4.21.107" evidence="4"/>
<proteinExistence type="inferred from homology"/>
<feature type="active site" description="Charge relay system" evidence="14">
    <location>
        <position position="117"/>
    </location>
</feature>
<evidence type="ECO:0000256" key="2">
    <source>
        <dbReference type="ARBA" id="ARBA00004418"/>
    </source>
</evidence>
<dbReference type="GO" id="GO:0004252">
    <property type="term" value="F:serine-type endopeptidase activity"/>
    <property type="evidence" value="ECO:0007669"/>
    <property type="project" value="InterPro"/>
</dbReference>
<evidence type="ECO:0000256" key="3">
    <source>
        <dbReference type="ARBA" id="ARBA00010541"/>
    </source>
</evidence>